<protein>
    <recommendedName>
        <fullName evidence="5">Transmembrane protein</fullName>
    </recommendedName>
</protein>
<organism evidence="3 4">
    <name type="scientific">Diaporthe eres</name>
    <name type="common">Phomopsis oblonga</name>
    <dbReference type="NCBI Taxonomy" id="83184"/>
    <lineage>
        <taxon>Eukaryota</taxon>
        <taxon>Fungi</taxon>
        <taxon>Dikarya</taxon>
        <taxon>Ascomycota</taxon>
        <taxon>Pezizomycotina</taxon>
        <taxon>Sordariomycetes</taxon>
        <taxon>Sordariomycetidae</taxon>
        <taxon>Diaporthales</taxon>
        <taxon>Diaporthaceae</taxon>
        <taxon>Diaporthe</taxon>
        <taxon>Diaporthe eres species complex</taxon>
    </lineage>
</organism>
<evidence type="ECO:0000256" key="2">
    <source>
        <dbReference type="SAM" id="Phobius"/>
    </source>
</evidence>
<keyword evidence="2" id="KW-0472">Membrane</keyword>
<evidence type="ECO:0008006" key="5">
    <source>
        <dbReference type="Google" id="ProtNLM"/>
    </source>
</evidence>
<feature type="region of interest" description="Disordered" evidence="1">
    <location>
        <begin position="45"/>
        <end position="78"/>
    </location>
</feature>
<feature type="transmembrane region" description="Helical" evidence="2">
    <location>
        <begin position="225"/>
        <end position="248"/>
    </location>
</feature>
<comment type="caution">
    <text evidence="3">The sequence shown here is derived from an EMBL/GenBank/DDBJ whole genome shotgun (WGS) entry which is preliminary data.</text>
</comment>
<keyword evidence="2" id="KW-0812">Transmembrane</keyword>
<feature type="transmembrane region" description="Helical" evidence="2">
    <location>
        <begin position="255"/>
        <end position="276"/>
    </location>
</feature>
<sequence>MPSAEGAFRVFQGSSAIAATGFITLIVQTLLAKYRKRKSQAKSKTTVALSAVTSGDEPQKPTTADGGSSGHGKAEPDQAWKKPLHQKIDALISQARSQGADDTAPEIARAAATYLLAAEGLLKLRGGGPGPAPGRALAKLHATASMLVKDTNAATASLQKLFPPNVPEPKAVDAAFLVGLISMVATVVAFGAAALAETIVFRGQSVDLTRFTLRGEPRAARLPPYLLGLAISAAAGAFRLVVAGLCTVIGLVRPVVLYPAHAAFNCLVSSLLPAGLPLGVTAVSYISFLAVVAMMTLACHASSEAELLALVEDVDEQETSVESCVDSNNVGSE</sequence>
<dbReference type="EMBL" id="JAKNSF020000159">
    <property type="protein sequence ID" value="KAK7710194.1"/>
    <property type="molecule type" value="Genomic_DNA"/>
</dbReference>
<evidence type="ECO:0000313" key="4">
    <source>
        <dbReference type="Proteomes" id="UP001430848"/>
    </source>
</evidence>
<gene>
    <name evidence="3" type="ORF">SLS63_013012</name>
</gene>
<evidence type="ECO:0000256" key="1">
    <source>
        <dbReference type="SAM" id="MobiDB-lite"/>
    </source>
</evidence>
<keyword evidence="4" id="KW-1185">Reference proteome</keyword>
<evidence type="ECO:0000313" key="3">
    <source>
        <dbReference type="EMBL" id="KAK7710194.1"/>
    </source>
</evidence>
<dbReference type="Proteomes" id="UP001430848">
    <property type="component" value="Unassembled WGS sequence"/>
</dbReference>
<proteinExistence type="predicted"/>
<accession>A0ABR1NPP6</accession>
<keyword evidence="2" id="KW-1133">Transmembrane helix</keyword>
<reference evidence="3 4" key="1">
    <citation type="submission" date="2024-02" db="EMBL/GenBank/DDBJ databases">
        <title>De novo assembly and annotation of 12 fungi associated with fruit tree decline syndrome in Ontario, Canada.</title>
        <authorList>
            <person name="Sulman M."/>
            <person name="Ellouze W."/>
            <person name="Ilyukhin E."/>
        </authorList>
    </citation>
    <scope>NUCLEOTIDE SEQUENCE [LARGE SCALE GENOMIC DNA]</scope>
    <source>
        <strain evidence="3 4">M169</strain>
    </source>
</reference>
<name>A0ABR1NPP6_DIAER</name>
<feature type="transmembrane region" description="Helical" evidence="2">
    <location>
        <begin position="174"/>
        <end position="196"/>
    </location>
</feature>
<feature type="transmembrane region" description="Helical" evidence="2">
    <location>
        <begin position="12"/>
        <end position="32"/>
    </location>
</feature>